<dbReference type="Proteomes" id="UP000316225">
    <property type="component" value="Unassembled WGS sequence"/>
</dbReference>
<keyword evidence="2" id="KW-1185">Reference proteome</keyword>
<proteinExistence type="predicted"/>
<comment type="caution">
    <text evidence="1">The sequence shown here is derived from an EMBL/GenBank/DDBJ whole genome shotgun (WGS) entry which is preliminary data.</text>
</comment>
<dbReference type="AlphaFoldDB" id="A0A562NKY4"/>
<gene>
    <name evidence="1" type="ORF">IQ24_02711</name>
</gene>
<accession>A0A562NKY4</accession>
<name>A0A562NKY4_9RHOB</name>
<evidence type="ECO:0000313" key="2">
    <source>
        <dbReference type="Proteomes" id="UP000316225"/>
    </source>
</evidence>
<organism evidence="1 2">
    <name type="scientific">Paracoccus sulfuroxidans</name>
    <dbReference type="NCBI Taxonomy" id="384678"/>
    <lineage>
        <taxon>Bacteria</taxon>
        <taxon>Pseudomonadati</taxon>
        <taxon>Pseudomonadota</taxon>
        <taxon>Alphaproteobacteria</taxon>
        <taxon>Rhodobacterales</taxon>
        <taxon>Paracoccaceae</taxon>
        <taxon>Paracoccus</taxon>
    </lineage>
</organism>
<reference evidence="1 2" key="1">
    <citation type="journal article" date="2015" name="Stand. Genomic Sci.">
        <title>Genomic Encyclopedia of Bacterial and Archaeal Type Strains, Phase III: the genomes of soil and plant-associated and newly described type strains.</title>
        <authorList>
            <person name="Whitman W.B."/>
            <person name="Woyke T."/>
            <person name="Klenk H.P."/>
            <person name="Zhou Y."/>
            <person name="Lilburn T.G."/>
            <person name="Beck B.J."/>
            <person name="De Vos P."/>
            <person name="Vandamme P."/>
            <person name="Eisen J.A."/>
            <person name="Garrity G."/>
            <person name="Hugenholtz P."/>
            <person name="Kyrpides N.C."/>
        </authorList>
    </citation>
    <scope>NUCLEOTIDE SEQUENCE [LARGE SCALE GENOMIC DNA]</scope>
    <source>
        <strain evidence="1 2">CGMCC 1.5364</strain>
    </source>
</reference>
<evidence type="ECO:0000313" key="1">
    <source>
        <dbReference type="EMBL" id="TWI32834.1"/>
    </source>
</evidence>
<dbReference type="EMBL" id="VLKU01000008">
    <property type="protein sequence ID" value="TWI32834.1"/>
    <property type="molecule type" value="Genomic_DNA"/>
</dbReference>
<protein>
    <submittedName>
        <fullName evidence="1">Uncharacterized protein</fullName>
    </submittedName>
</protein>
<sequence length="336" mass="37176">MGLQGRCGTIGGYRSLQSVTQGSRFRGPCRQENNGSGLKDSAYSHRQRLLGNGLSCRKVRLVRRPGRVTQRDGAGAAVMGRSRLIETNMPVSPNPKKLQIDASSRDDVTFIATAFGERVWGITVEKMAAPETDVRKQVPLHIGVERGRIRRIQTDIFVKVEAFDCAKVKLLPSHLICNAAIDRNGRAPSRQTKNADGARPDLVRDMVCGRSGGALSSGKNTKFQGLAHSYRRQVARASASQVLLELATLIPQNVARDAHWQWFENSKFTILWVRRWALRSRLKRSCYGTNASSTGHAVLARSGKQPCQPRPAQNRTFKLQRSDSGALNRRISGVSY</sequence>